<comment type="function">
    <text evidence="9">The SMN complex catalyzes the assembly of small nuclear ribonucleoproteins (snRNPs), the building blocks of the spliceosome, and thereby plays an important role in the splicing of cellular pre-mRNAs. Most spliceosomal snRNPs contain a common set of Sm proteins SNRPB, SNRPD1, SNRPD2, SNRPD3, SNRPE, SNRPF and SNRPG that assemble in a heptameric protein ring on the Sm site of the small nuclear RNA to form the core snRNP (Sm core). In the cytosol, the Sm proteins SNRPD1, SNRPD2, SNRPE, SNRPF and SNRPG are trapped in an inactive 6S pICln-Sm complex by the chaperone CLNS1A that controls the assembly of the core snRNP. To assemble core snRNPs, the SMN complex accepts the trapped 5Sm proteins from CLNS1A forming an intermediate. Binding of snRNA inside 5Sm triggers eviction of the SMN complex, thereby allowing binding of SNRPD3 and SNRPB to complete assembly of the core snRNP.</text>
</comment>
<dbReference type="Pfam" id="PF06372">
    <property type="entry name" value="Gemin6"/>
    <property type="match status" value="1"/>
</dbReference>
<dbReference type="PROSITE" id="PS52001">
    <property type="entry name" value="AD"/>
    <property type="match status" value="1"/>
</dbReference>
<evidence type="ECO:0000256" key="1">
    <source>
        <dbReference type="ARBA" id="ARBA00004496"/>
    </source>
</evidence>
<dbReference type="GO" id="GO:0000387">
    <property type="term" value="P:spliceosomal snRNP assembly"/>
    <property type="evidence" value="ECO:0007669"/>
    <property type="project" value="TreeGrafter"/>
</dbReference>
<keyword evidence="14" id="KW-1185">Reference proteome</keyword>
<reference evidence="13" key="2">
    <citation type="submission" date="2025-09" db="UniProtKB">
        <authorList>
            <consortium name="Ensembl"/>
        </authorList>
    </citation>
    <scope>IDENTIFICATION</scope>
</reference>
<dbReference type="FunFam" id="2.30.30.100:FF:000038">
    <property type="entry name" value="Gem-associated protein 6"/>
    <property type="match status" value="1"/>
</dbReference>
<dbReference type="PANTHER" id="PTHR14710:SF2">
    <property type="entry name" value="GEM-ASSOCIATED PROTEIN 6"/>
    <property type="match status" value="1"/>
</dbReference>
<evidence type="ECO:0000259" key="12">
    <source>
        <dbReference type="PROSITE" id="PS52001"/>
    </source>
</evidence>
<evidence type="ECO:0000313" key="14">
    <source>
        <dbReference type="Proteomes" id="UP000261540"/>
    </source>
</evidence>
<evidence type="ECO:0000256" key="9">
    <source>
        <dbReference type="ARBA" id="ARBA00059373"/>
    </source>
</evidence>
<evidence type="ECO:0000256" key="8">
    <source>
        <dbReference type="ARBA" id="ARBA00034695"/>
    </source>
</evidence>
<sequence>MNPWRQKMPLEWQRYVNNEVKVVADEKRQYQGWVYTVDPVSASIVLVNPQEDGRAHVTVVMGHAVEKVELLQDGGEEIAQRLSSLFSPDGVQTVSREELQSKKGCLRAWLEKNRIPVTEEGEALCVAGVLRINPPFFKEVLTGLYSWASLHPLRSPPGLDRVPKSAELSG</sequence>
<dbReference type="InterPro" id="IPR046857">
    <property type="entry name" value="Gemin6_Sm-like_dom"/>
</dbReference>
<proteinExistence type="predicted"/>
<comment type="subcellular location">
    <subcellularLocation>
        <location evidence="1">Cytoplasm</location>
    </subcellularLocation>
    <subcellularLocation>
        <location evidence="8">Nucleus</location>
        <location evidence="8">Gem</location>
    </subcellularLocation>
    <subcellularLocation>
        <location evidence="2">Nucleus</location>
        <location evidence="2">Nucleoplasm</location>
    </subcellularLocation>
</comment>
<dbReference type="Pfam" id="PF20417">
    <property type="entry name" value="Gemin6_C"/>
    <property type="match status" value="1"/>
</dbReference>
<keyword evidence="5" id="KW-0507">mRNA processing</keyword>
<evidence type="ECO:0000256" key="4">
    <source>
        <dbReference type="ARBA" id="ARBA00022553"/>
    </source>
</evidence>
<organism evidence="13 14">
    <name type="scientific">Paramormyrops kingsleyae</name>
    <dbReference type="NCBI Taxonomy" id="1676925"/>
    <lineage>
        <taxon>Eukaryota</taxon>
        <taxon>Metazoa</taxon>
        <taxon>Chordata</taxon>
        <taxon>Craniata</taxon>
        <taxon>Vertebrata</taxon>
        <taxon>Euteleostomi</taxon>
        <taxon>Actinopterygii</taxon>
        <taxon>Neopterygii</taxon>
        <taxon>Teleostei</taxon>
        <taxon>Osteoglossocephala</taxon>
        <taxon>Osteoglossomorpha</taxon>
        <taxon>Osteoglossiformes</taxon>
        <taxon>Mormyridae</taxon>
        <taxon>Paramormyrops</taxon>
    </lineage>
</organism>
<dbReference type="AlphaFoldDB" id="A0A3B3TBB2"/>
<evidence type="ECO:0000256" key="5">
    <source>
        <dbReference type="ARBA" id="ARBA00022664"/>
    </source>
</evidence>
<dbReference type="InterPro" id="IPR009422">
    <property type="entry name" value="Gemin6"/>
</dbReference>
<keyword evidence="3" id="KW-0963">Cytoplasm</keyword>
<evidence type="ECO:0000256" key="11">
    <source>
        <dbReference type="ARBA" id="ARBA00067670"/>
    </source>
</evidence>
<evidence type="ECO:0000256" key="7">
    <source>
        <dbReference type="ARBA" id="ARBA00023242"/>
    </source>
</evidence>
<evidence type="ECO:0000256" key="6">
    <source>
        <dbReference type="ARBA" id="ARBA00023187"/>
    </source>
</evidence>
<comment type="subunit">
    <text evidence="10">Part of the core SMN complex that contains SMN1, GEMIN2/SIP1, DDX20/GEMIN3, GEMIN4, GEMIN5, GEMIN6, GEMIN7, GEMIN8 and STRAP/UNRIP. Part of the SMN-Sm complex that contains SMN1, GEMIN2/SIP1, DDX20/GEMIN3, GEMIN4, GEMIN5, GEMIN6, GEMIN7, GEMIN8, STRAP/UNRIP and the Sm proteins SNRPB, SNRPD1, SNRPD2, SNRPD3, SNRPE, SNRPF and SNRPG. Interacts with GEMIN7; the interaction is direct. Interacts with GEMIN8; the interaction is direct. Interacts with SNRPB, SNRPD2, SNRPD3 and SNRPE; the interaction is direct.</text>
</comment>
<dbReference type="Ensembl" id="ENSPKIT00000021583.1">
    <property type="protein sequence ID" value="ENSPKIP00000040562.1"/>
    <property type="gene ID" value="ENSPKIG00000017473.1"/>
</dbReference>
<dbReference type="InterPro" id="IPR047574">
    <property type="entry name" value="AD"/>
</dbReference>
<evidence type="ECO:0000256" key="3">
    <source>
        <dbReference type="ARBA" id="ARBA00022490"/>
    </source>
</evidence>
<protein>
    <recommendedName>
        <fullName evidence="11">Gem-associated protein 6</fullName>
    </recommendedName>
</protein>
<dbReference type="GeneTree" id="ENSGT00390000006712"/>
<name>A0A3B3TBB2_9TELE</name>
<dbReference type="PANTHER" id="PTHR14710">
    <property type="entry name" value="GEM-ASSOCIATED PROTEIN 6"/>
    <property type="match status" value="1"/>
</dbReference>
<dbReference type="CDD" id="cd11676">
    <property type="entry name" value="Gemin6"/>
    <property type="match status" value="1"/>
</dbReference>
<dbReference type="Proteomes" id="UP000261540">
    <property type="component" value="Unplaced"/>
</dbReference>
<keyword evidence="4" id="KW-0597">Phosphoprotein</keyword>
<dbReference type="InterPro" id="IPR046856">
    <property type="entry name" value="Gemin6_C"/>
</dbReference>
<evidence type="ECO:0000313" key="13">
    <source>
        <dbReference type="Ensembl" id="ENSPKIP00000040562.1"/>
    </source>
</evidence>
<dbReference type="GO" id="GO:0000245">
    <property type="term" value="P:spliceosomal complex assembly"/>
    <property type="evidence" value="ECO:0007669"/>
    <property type="project" value="InterPro"/>
</dbReference>
<feature type="domain" description="AD" evidence="12">
    <location>
        <begin position="69"/>
        <end position="167"/>
    </location>
</feature>
<dbReference type="GO" id="GO:0097504">
    <property type="term" value="C:Gemini of Cajal bodies"/>
    <property type="evidence" value="ECO:0007669"/>
    <property type="project" value="UniProtKB-SubCell"/>
</dbReference>
<reference evidence="13" key="1">
    <citation type="submission" date="2025-08" db="UniProtKB">
        <authorList>
            <consortium name="Ensembl"/>
        </authorList>
    </citation>
    <scope>IDENTIFICATION</scope>
</reference>
<keyword evidence="7" id="KW-0539">Nucleus</keyword>
<evidence type="ECO:0000256" key="10">
    <source>
        <dbReference type="ARBA" id="ARBA00065613"/>
    </source>
</evidence>
<dbReference type="Gene3D" id="2.30.30.100">
    <property type="match status" value="1"/>
</dbReference>
<dbReference type="GO" id="GO:0032797">
    <property type="term" value="C:SMN complex"/>
    <property type="evidence" value="ECO:0007669"/>
    <property type="project" value="TreeGrafter"/>
</dbReference>
<accession>A0A3B3TBB2</accession>
<evidence type="ECO:0000256" key="2">
    <source>
        <dbReference type="ARBA" id="ARBA00004642"/>
    </source>
</evidence>
<keyword evidence="6" id="KW-0508">mRNA splicing</keyword>